<dbReference type="InterPro" id="IPR006140">
    <property type="entry name" value="D-isomer_DH_NAD-bd"/>
</dbReference>
<evidence type="ECO:0000313" key="8">
    <source>
        <dbReference type="EMBL" id="MBU5668214.1"/>
    </source>
</evidence>
<evidence type="ECO:0000259" key="6">
    <source>
        <dbReference type="Pfam" id="PF00389"/>
    </source>
</evidence>
<dbReference type="Pfam" id="PF02826">
    <property type="entry name" value="2-Hacid_dh_C"/>
    <property type="match status" value="1"/>
</dbReference>
<evidence type="ECO:0000256" key="3">
    <source>
        <dbReference type="ARBA" id="ARBA00023002"/>
    </source>
</evidence>
<evidence type="ECO:0000313" key="9">
    <source>
        <dbReference type="Proteomes" id="UP000783742"/>
    </source>
</evidence>
<dbReference type="RefSeq" id="WP_216547864.1">
    <property type="nucleotide sequence ID" value="NZ_JAHLQO010000001.1"/>
</dbReference>
<keyword evidence="3 5" id="KW-0560">Oxidoreductase</keyword>
<dbReference type="PANTHER" id="PTHR42789">
    <property type="entry name" value="D-ISOMER SPECIFIC 2-HYDROXYACID DEHYDROGENASE FAMILY PROTEIN (AFU_ORTHOLOGUE AFUA_6G10090)"/>
    <property type="match status" value="1"/>
</dbReference>
<evidence type="ECO:0000256" key="5">
    <source>
        <dbReference type="RuleBase" id="RU003719"/>
    </source>
</evidence>
<comment type="similarity">
    <text evidence="1 5">Belongs to the D-isomer specific 2-hydroxyacid dehydrogenase family.</text>
</comment>
<name>A0ABS6FDF7_9FIRM</name>
<evidence type="ECO:0000256" key="2">
    <source>
        <dbReference type="ARBA" id="ARBA00022605"/>
    </source>
</evidence>
<dbReference type="CDD" id="cd12178">
    <property type="entry name" value="2-Hacid_dh_13"/>
    <property type="match status" value="1"/>
</dbReference>
<dbReference type="PROSITE" id="PS00065">
    <property type="entry name" value="D_2_HYDROXYACID_DH_1"/>
    <property type="match status" value="1"/>
</dbReference>
<evidence type="ECO:0000256" key="4">
    <source>
        <dbReference type="ARBA" id="ARBA00023027"/>
    </source>
</evidence>
<sequence length="317" mass="35233">MKLLITSEIPENIYKELEENFEITYHDSNIPLSHDEIKEKIKGHDALLCPLSDKIDKDIIDSSENLKIIANYGAGFDNIDINYAREKGIVVTNAPAPASAVSTAELTFGLMLAAARKIVSGDKVTRAGEFYGWRPTFYLGSQLEGKTLGIIGLGNIGKNLAKRACAFGMKVLYYSRNRKEDFEKEFPVIYKDKDYVIANSDFLSLHTAYVDEVHHMISTKELEMMKDSAILINASRGPVVDEEALADALINKTIAGAALDVYEFEPKVNEKLLDLDNVILAPHLGNATFEARLEMGENAKDNLIQFKNGETPKNKVN</sequence>
<evidence type="ECO:0000256" key="1">
    <source>
        <dbReference type="ARBA" id="ARBA00005854"/>
    </source>
</evidence>
<dbReference type="InterPro" id="IPR029753">
    <property type="entry name" value="D-isomer_DH_CS"/>
</dbReference>
<reference evidence="8 9" key="1">
    <citation type="submission" date="2021-06" db="EMBL/GenBank/DDBJ databases">
        <authorList>
            <person name="Sun Q."/>
            <person name="Li D."/>
        </authorList>
    </citation>
    <scope>NUCLEOTIDE SEQUENCE [LARGE SCALE GENOMIC DNA]</scope>
    <source>
        <strain evidence="8 9">MSJ-1</strain>
    </source>
</reference>
<comment type="caution">
    <text evidence="8">The sequence shown here is derived from an EMBL/GenBank/DDBJ whole genome shotgun (WGS) entry which is preliminary data.</text>
</comment>
<dbReference type="PANTHER" id="PTHR42789:SF1">
    <property type="entry name" value="D-ISOMER SPECIFIC 2-HYDROXYACID DEHYDROGENASE FAMILY PROTEIN (AFU_ORTHOLOGUE AFUA_6G10090)"/>
    <property type="match status" value="1"/>
</dbReference>
<dbReference type="Pfam" id="PF00389">
    <property type="entry name" value="2-Hacid_dh"/>
    <property type="match status" value="1"/>
</dbReference>
<gene>
    <name evidence="8" type="ORF">KQI68_00015</name>
</gene>
<feature type="domain" description="D-isomer specific 2-hydroxyacid dehydrogenase catalytic" evidence="6">
    <location>
        <begin position="4"/>
        <end position="317"/>
    </location>
</feature>
<dbReference type="Proteomes" id="UP000783742">
    <property type="component" value="Unassembled WGS sequence"/>
</dbReference>
<keyword evidence="4" id="KW-0520">NAD</keyword>
<dbReference type="PROSITE" id="PS00671">
    <property type="entry name" value="D_2_HYDROXYACID_DH_3"/>
    <property type="match status" value="1"/>
</dbReference>
<keyword evidence="9" id="KW-1185">Reference proteome</keyword>
<dbReference type="InterPro" id="IPR006139">
    <property type="entry name" value="D-isomer_2_OHA_DH_cat_dom"/>
</dbReference>
<keyword evidence="2" id="KW-0028">Amino-acid biosynthesis</keyword>
<dbReference type="InterPro" id="IPR050857">
    <property type="entry name" value="D-2-hydroxyacid_DH"/>
</dbReference>
<dbReference type="InterPro" id="IPR029752">
    <property type="entry name" value="D-isomer_DH_CS1"/>
</dbReference>
<feature type="domain" description="D-isomer specific 2-hydroxyacid dehydrogenase NAD-binding" evidence="7">
    <location>
        <begin position="108"/>
        <end position="285"/>
    </location>
</feature>
<protein>
    <submittedName>
        <fullName evidence="8">2-hydroxyacid dehydrogenase family protein</fullName>
    </submittedName>
</protein>
<accession>A0ABS6FDF7</accession>
<dbReference type="EMBL" id="JAHLQO010000001">
    <property type="protein sequence ID" value="MBU5668214.1"/>
    <property type="molecule type" value="Genomic_DNA"/>
</dbReference>
<organism evidence="8 9">
    <name type="scientific">Peptoniphilus ovalis</name>
    <dbReference type="NCBI Taxonomy" id="2841503"/>
    <lineage>
        <taxon>Bacteria</taxon>
        <taxon>Bacillati</taxon>
        <taxon>Bacillota</taxon>
        <taxon>Tissierellia</taxon>
        <taxon>Tissierellales</taxon>
        <taxon>Peptoniphilaceae</taxon>
        <taxon>Peptoniphilus</taxon>
    </lineage>
</organism>
<evidence type="ECO:0000259" key="7">
    <source>
        <dbReference type="Pfam" id="PF02826"/>
    </source>
</evidence>
<proteinExistence type="inferred from homology"/>